<protein>
    <recommendedName>
        <fullName evidence="3">RNase H type-1 domain-containing protein</fullName>
    </recommendedName>
</protein>
<dbReference type="SUPFAM" id="SSF53098">
    <property type="entry name" value="Ribonuclease H-like"/>
    <property type="match status" value="1"/>
</dbReference>
<reference evidence="4" key="1">
    <citation type="submission" date="2023-10" db="EMBL/GenBank/DDBJ databases">
        <authorList>
            <person name="Chen Y."/>
            <person name="Shah S."/>
            <person name="Dougan E. K."/>
            <person name="Thang M."/>
            <person name="Chan C."/>
        </authorList>
    </citation>
    <scope>NUCLEOTIDE SEQUENCE [LARGE SCALE GENOMIC DNA]</scope>
</reference>
<evidence type="ECO:0000256" key="1">
    <source>
        <dbReference type="SAM" id="Coils"/>
    </source>
</evidence>
<keyword evidence="5" id="KW-1185">Reference proteome</keyword>
<dbReference type="Proteomes" id="UP001189429">
    <property type="component" value="Unassembled WGS sequence"/>
</dbReference>
<dbReference type="InterPro" id="IPR012337">
    <property type="entry name" value="RNaseH-like_sf"/>
</dbReference>
<dbReference type="InterPro" id="IPR036691">
    <property type="entry name" value="Endo/exonu/phosph_ase_sf"/>
</dbReference>
<dbReference type="InterPro" id="IPR002156">
    <property type="entry name" value="RNaseH_domain"/>
</dbReference>
<gene>
    <name evidence="4" type="ORF">PCOR1329_LOCUS81175</name>
</gene>
<feature type="coiled-coil region" evidence="1">
    <location>
        <begin position="122"/>
        <end position="149"/>
    </location>
</feature>
<comment type="caution">
    <text evidence="4">The sequence shown here is derived from an EMBL/GenBank/DDBJ whole genome shotgun (WGS) entry which is preliminary data.</text>
</comment>
<sequence>MAGQWRWNASTSRWEKKGKQQQQSRAYVVCEACSRWKWADRLKKDPLCVCGQVLGHDPAAAHDESTRKYTIDDFIKLLQERGGEFALPTFASRVKETVTVNAANGPSQKSLSESFKLRQEAVERAARHKDAADQRVQQLREQLDEAVQAQTAAATAHEEAKAAAAAAGRAYAAFVGQGGPGAAAEADEDKSMASEGSNLSDLDDLDEGDYEVMRQAAQAKPKLQRLFAKVEERAKKKARRGARPPAGGGAPPPAAPGDHGPAAWQPMAAAAAAELQANARAAANQADREILREIIAFIRVMRMPYILGGDFNMDPSVIEGANILEYMNGTIIVPDIPYTNAVTKTMIDYFIVDDRLATSITVEGHLEGPWSPHYGLTLTLEVEVFTKQIWALERPAPLPRALGPARPWADYFGKAFLQVQGPQYAQYPTCFGHHDEILTHTFAVLCRAVEIQQRGIAVSDIEYQAGLVPRFAWKPLLPPAPKEGRTKSASSQWATLGIRAKERDQARDDSAHFQRLQEFLGHFFDKIPHPELSPEDSWALEAYLGGYSDKDTQAKGLEIIDRVQHNFHHSELIESKARMQAFAQELFDGLQFDLGRRWTSPCGQQYHIKPGNGETSPATGDQSAVIDIFTARITQKYWGQEQTIGFLASRPRNSQVYGTGCLLTGRYSFTETRLIGTDGSGEITAAIYALALEGPIVIVTDSDYLMKGVRRGEQWKHKNNTDLWCLFWQAYNDRTHHVAFKKTKAHATLSDISDGTVRPDFYIANVAADAVARRAAEFFGFTEEEVLEVQARDKEMQLIRMGYAGADIAGHRGRSLTSPTGAPHDVAEVPGVLLEGARFSSRGYATMLPLCGGTVVSSASELNFSWAGLALSAVAVLLRALKQILQGRLLCDESVDSVTLCYYPVALPRAFRSAGRTRVQIHGVPQFRAPFPAPPRRSGCSRDPRQGTPPLASRVPWVSWAPMVSDHVERDVATPRVHRRPGVSGLGFLWKVSCGLASTVWINVWPPEARCLSMITASLPSGAPSQEIQDAVDAYTHVAHTLGTT</sequence>
<dbReference type="SUPFAM" id="SSF56219">
    <property type="entry name" value="DNase I-like"/>
    <property type="match status" value="1"/>
</dbReference>
<accession>A0ABN9Y3J1</accession>
<dbReference type="EMBL" id="CAUYUJ010021567">
    <property type="protein sequence ID" value="CAK0905478.1"/>
    <property type="molecule type" value="Genomic_DNA"/>
</dbReference>
<evidence type="ECO:0000313" key="5">
    <source>
        <dbReference type="Proteomes" id="UP001189429"/>
    </source>
</evidence>
<keyword evidence="1" id="KW-0175">Coiled coil</keyword>
<dbReference type="InterPro" id="IPR036397">
    <property type="entry name" value="RNaseH_sf"/>
</dbReference>
<name>A0ABN9Y3J1_9DINO</name>
<feature type="region of interest" description="Disordered" evidence="2">
    <location>
        <begin position="233"/>
        <end position="263"/>
    </location>
</feature>
<evidence type="ECO:0000259" key="3">
    <source>
        <dbReference type="Pfam" id="PF00075"/>
    </source>
</evidence>
<dbReference type="Gene3D" id="3.30.420.10">
    <property type="entry name" value="Ribonuclease H-like superfamily/Ribonuclease H"/>
    <property type="match status" value="1"/>
</dbReference>
<feature type="domain" description="RNase H type-1" evidence="3">
    <location>
        <begin position="674"/>
        <end position="776"/>
    </location>
</feature>
<proteinExistence type="predicted"/>
<feature type="region of interest" description="Disordered" evidence="2">
    <location>
        <begin position="178"/>
        <end position="204"/>
    </location>
</feature>
<feature type="region of interest" description="Disordered" evidence="2">
    <location>
        <begin position="1"/>
        <end position="23"/>
    </location>
</feature>
<feature type="region of interest" description="Disordered" evidence="2">
    <location>
        <begin position="930"/>
        <end position="953"/>
    </location>
</feature>
<evidence type="ECO:0000313" key="4">
    <source>
        <dbReference type="EMBL" id="CAK0905478.1"/>
    </source>
</evidence>
<organism evidence="4 5">
    <name type="scientific">Prorocentrum cordatum</name>
    <dbReference type="NCBI Taxonomy" id="2364126"/>
    <lineage>
        <taxon>Eukaryota</taxon>
        <taxon>Sar</taxon>
        <taxon>Alveolata</taxon>
        <taxon>Dinophyceae</taxon>
        <taxon>Prorocentrales</taxon>
        <taxon>Prorocentraceae</taxon>
        <taxon>Prorocentrum</taxon>
    </lineage>
</organism>
<dbReference type="Gene3D" id="3.60.10.10">
    <property type="entry name" value="Endonuclease/exonuclease/phosphatase"/>
    <property type="match status" value="1"/>
</dbReference>
<dbReference type="Pfam" id="PF00075">
    <property type="entry name" value="RNase_H"/>
    <property type="match status" value="1"/>
</dbReference>
<evidence type="ECO:0000256" key="2">
    <source>
        <dbReference type="SAM" id="MobiDB-lite"/>
    </source>
</evidence>